<dbReference type="PANTHER" id="PTHR31739:SF25">
    <property type="entry name" value="(E,E)-GERANYLLINALOOL SYNTHASE"/>
    <property type="match status" value="1"/>
</dbReference>
<dbReference type="HOGENOM" id="CLU_003125_1_2_1"/>
<proteinExistence type="predicted"/>
<keyword evidence="5" id="KW-1185">Reference proteome</keyword>
<evidence type="ECO:0000313" key="4">
    <source>
        <dbReference type="EMBL" id="ERN03717.1"/>
    </source>
</evidence>
<evidence type="ECO:0000313" key="5">
    <source>
        <dbReference type="Proteomes" id="UP000017836"/>
    </source>
</evidence>
<dbReference type="InterPro" id="IPR008949">
    <property type="entry name" value="Isoprenoid_synthase_dom_sf"/>
</dbReference>
<dbReference type="GO" id="GO:0016114">
    <property type="term" value="P:terpenoid biosynthetic process"/>
    <property type="evidence" value="ECO:0007669"/>
    <property type="project" value="InterPro"/>
</dbReference>
<dbReference type="Gene3D" id="1.10.600.10">
    <property type="entry name" value="Farnesyl Diphosphate Synthase"/>
    <property type="match status" value="1"/>
</dbReference>
<dbReference type="InterPro" id="IPR050148">
    <property type="entry name" value="Terpene_synthase-like"/>
</dbReference>
<sequence length="156" mass="17433">MKVGPITAWSTTCITSTIFLMGEYVSDEALKSIGPSSNLLNLVSVVCRLSNDIVTFEREASHGEMASAIGCYMRDHPNCTQEQAVAQLKDMIESSNHEIEREWFKCQEVAPDCCSRAAVHVARFMSLLYGREDGFSNAPDSDFETLVKDFYYKSLP</sequence>
<dbReference type="PANTHER" id="PTHR31739">
    <property type="entry name" value="ENT-COPALYL DIPHOSPHATE SYNTHASE, CHLOROPLASTIC"/>
    <property type="match status" value="1"/>
</dbReference>
<dbReference type="GO" id="GO:0010333">
    <property type="term" value="F:terpene synthase activity"/>
    <property type="evidence" value="ECO:0007669"/>
    <property type="project" value="InterPro"/>
</dbReference>
<evidence type="ECO:0000256" key="1">
    <source>
        <dbReference type="ARBA" id="ARBA00022723"/>
    </source>
</evidence>
<gene>
    <name evidence="4" type="ORF">AMTR_s00203p00038310</name>
</gene>
<keyword evidence="2" id="KW-0460">Magnesium</keyword>
<organism evidence="4 5">
    <name type="scientific">Amborella trichopoda</name>
    <dbReference type="NCBI Taxonomy" id="13333"/>
    <lineage>
        <taxon>Eukaryota</taxon>
        <taxon>Viridiplantae</taxon>
        <taxon>Streptophyta</taxon>
        <taxon>Embryophyta</taxon>
        <taxon>Tracheophyta</taxon>
        <taxon>Spermatophyta</taxon>
        <taxon>Magnoliopsida</taxon>
        <taxon>Amborellales</taxon>
        <taxon>Amborellaceae</taxon>
        <taxon>Amborella</taxon>
    </lineage>
</organism>
<evidence type="ECO:0000259" key="3">
    <source>
        <dbReference type="Pfam" id="PF03936"/>
    </source>
</evidence>
<dbReference type="EMBL" id="KI394332">
    <property type="protein sequence ID" value="ERN03717.1"/>
    <property type="molecule type" value="Genomic_DNA"/>
</dbReference>
<dbReference type="AlphaFoldDB" id="W1P1L7"/>
<dbReference type="Pfam" id="PF03936">
    <property type="entry name" value="Terpene_synth_C"/>
    <property type="match status" value="1"/>
</dbReference>
<dbReference type="GO" id="GO:0000287">
    <property type="term" value="F:magnesium ion binding"/>
    <property type="evidence" value="ECO:0007669"/>
    <property type="project" value="InterPro"/>
</dbReference>
<dbReference type="InterPro" id="IPR005630">
    <property type="entry name" value="Terpene_synthase_metal-bd"/>
</dbReference>
<accession>W1P1L7</accession>
<evidence type="ECO:0000256" key="2">
    <source>
        <dbReference type="ARBA" id="ARBA00022842"/>
    </source>
</evidence>
<dbReference type="OMA" id="EASHGEM"/>
<dbReference type="SUPFAM" id="SSF48576">
    <property type="entry name" value="Terpenoid synthases"/>
    <property type="match status" value="1"/>
</dbReference>
<dbReference type="Proteomes" id="UP000017836">
    <property type="component" value="Unassembled WGS sequence"/>
</dbReference>
<reference evidence="5" key="1">
    <citation type="journal article" date="2013" name="Science">
        <title>The Amborella genome and the evolution of flowering plants.</title>
        <authorList>
            <consortium name="Amborella Genome Project"/>
        </authorList>
    </citation>
    <scope>NUCLEOTIDE SEQUENCE [LARGE SCALE GENOMIC DNA]</scope>
</reference>
<name>W1P1L7_AMBTC</name>
<keyword evidence="1" id="KW-0479">Metal-binding</keyword>
<dbReference type="Gramene" id="ERN03717">
    <property type="protein sequence ID" value="ERN03717"/>
    <property type="gene ID" value="AMTR_s00203p00038310"/>
</dbReference>
<protein>
    <recommendedName>
        <fullName evidence="3">Terpene synthase metal-binding domain-containing protein</fullName>
    </recommendedName>
</protein>
<feature type="domain" description="Terpene synthase metal-binding" evidence="3">
    <location>
        <begin position="1"/>
        <end position="96"/>
    </location>
</feature>